<dbReference type="InterPro" id="IPR051396">
    <property type="entry name" value="Bact_Antivir_Def_Nuclease"/>
</dbReference>
<dbReference type="SMART" id="SM00382">
    <property type="entry name" value="AAA"/>
    <property type="match status" value="1"/>
</dbReference>
<evidence type="ECO:0000313" key="2">
    <source>
        <dbReference type="EMBL" id="RKH67671.1"/>
    </source>
</evidence>
<dbReference type="EMBL" id="RAWK01000069">
    <property type="protein sequence ID" value="RKH67671.1"/>
    <property type="molecule type" value="Genomic_DNA"/>
</dbReference>
<dbReference type="GO" id="GO:0016887">
    <property type="term" value="F:ATP hydrolysis activity"/>
    <property type="evidence" value="ECO:0007669"/>
    <property type="project" value="InterPro"/>
</dbReference>
<dbReference type="PANTHER" id="PTHR43581">
    <property type="entry name" value="ATP/GTP PHOSPHATASE"/>
    <property type="match status" value="1"/>
</dbReference>
<feature type="domain" description="AAA+ ATPase" evidence="1">
    <location>
        <begin position="28"/>
        <end position="361"/>
    </location>
</feature>
<dbReference type="InterPro" id="IPR003593">
    <property type="entry name" value="AAA+_ATPase"/>
</dbReference>
<dbReference type="Pfam" id="PF13476">
    <property type="entry name" value="AAA_23"/>
    <property type="match status" value="1"/>
</dbReference>
<dbReference type="GO" id="GO:0006302">
    <property type="term" value="P:double-strand break repair"/>
    <property type="evidence" value="ECO:0007669"/>
    <property type="project" value="InterPro"/>
</dbReference>
<reference evidence="3" key="1">
    <citation type="submission" date="2018-09" db="EMBL/GenBank/DDBJ databases">
        <authorList>
            <person name="Livingstone P.G."/>
            <person name="Whitworth D.E."/>
        </authorList>
    </citation>
    <scope>NUCLEOTIDE SEQUENCE [LARGE SCALE GENOMIC DNA]</scope>
    <source>
        <strain evidence="3">AB050A</strain>
    </source>
</reference>
<name>A0A3A8QIX4_9BACT</name>
<dbReference type="Pfam" id="PF13304">
    <property type="entry name" value="AAA_21"/>
    <property type="match status" value="1"/>
</dbReference>
<dbReference type="Gene3D" id="3.40.50.300">
    <property type="entry name" value="P-loop containing nucleotide triphosphate hydrolases"/>
    <property type="match status" value="2"/>
</dbReference>
<dbReference type="AlphaFoldDB" id="A0A3A8QIX4"/>
<accession>A0A3A8QIX4</accession>
<dbReference type="Proteomes" id="UP000267003">
    <property type="component" value="Unassembled WGS sequence"/>
</dbReference>
<dbReference type="InterPro" id="IPR027417">
    <property type="entry name" value="P-loop_NTPase"/>
</dbReference>
<evidence type="ECO:0000259" key="1">
    <source>
        <dbReference type="SMART" id="SM00382"/>
    </source>
</evidence>
<dbReference type="SUPFAM" id="SSF52540">
    <property type="entry name" value="P-loop containing nucleoside triphosphate hydrolases"/>
    <property type="match status" value="1"/>
</dbReference>
<dbReference type="PANTHER" id="PTHR43581:SF2">
    <property type="entry name" value="EXCINUCLEASE ATPASE SUBUNIT"/>
    <property type="match status" value="1"/>
</dbReference>
<evidence type="ECO:0000313" key="3">
    <source>
        <dbReference type="Proteomes" id="UP000267003"/>
    </source>
</evidence>
<keyword evidence="3" id="KW-1185">Reference proteome</keyword>
<dbReference type="InterPro" id="IPR003959">
    <property type="entry name" value="ATPase_AAA_core"/>
</dbReference>
<dbReference type="GO" id="GO:0005524">
    <property type="term" value="F:ATP binding"/>
    <property type="evidence" value="ECO:0007669"/>
    <property type="project" value="InterPro"/>
</dbReference>
<organism evidence="2 3">
    <name type="scientific">Corallococcus aberystwythensis</name>
    <dbReference type="NCBI Taxonomy" id="2316722"/>
    <lineage>
        <taxon>Bacteria</taxon>
        <taxon>Pseudomonadati</taxon>
        <taxon>Myxococcota</taxon>
        <taxon>Myxococcia</taxon>
        <taxon>Myxococcales</taxon>
        <taxon>Cystobacterineae</taxon>
        <taxon>Myxococcaceae</taxon>
        <taxon>Corallococcus</taxon>
    </lineage>
</organism>
<protein>
    <recommendedName>
        <fullName evidence="1">AAA+ ATPase domain-containing protein</fullName>
    </recommendedName>
</protein>
<comment type="caution">
    <text evidence="2">The sequence shown here is derived from an EMBL/GenBank/DDBJ whole genome shotgun (WGS) entry which is preliminary data.</text>
</comment>
<dbReference type="InterPro" id="IPR038729">
    <property type="entry name" value="Rad50/SbcC_AAA"/>
</dbReference>
<proteinExistence type="predicted"/>
<gene>
    <name evidence="2" type="ORF">D7W81_13520</name>
</gene>
<dbReference type="OrthoDB" id="9784297at2"/>
<sequence length="428" mass="47279">MYVKEVQLSNIRSIQTLRWELPEGLGPGWHVVIGDNGAGKSSFLRAVALALVGPNEAIALRQDWSEWLSVGAGHGAVRLTLVGDERYDKFVDTGRVPFNIGLDLVPVMAGQTILIRGLGMPKQEPPAWSDESGWFSASYGPFRRFTGGDKDQERLFHSNPKLARHLSVFGESVALSESLEWLKLLRFKKLENDPEGELLESLQEFINQPDFLPNEARLESISSKGIRFVDGNGCEVPVENLSDGYRSILSMTFELIRQLARAYGGDKLFAPEDSTTVVVPGVVLIDEIDAHLHPVWQRRVGHWFREHFPKIQFIVTTHSPLICQAATVGSVFRLPRPGSDEEAGMVTGIALDRLLYGNLLDAYGTGAFGEVPLRSPEAQAKLERLAVLNQKELKKGLSPEEQAEQQLLRTQLPTAASTLPKGPAVNQS</sequence>
<dbReference type="RefSeq" id="WP_120555779.1">
    <property type="nucleotide sequence ID" value="NZ_RAWK01000069.1"/>
</dbReference>